<protein>
    <submittedName>
        <fullName evidence="1">Uncharacterized protein</fullName>
    </submittedName>
</protein>
<comment type="caution">
    <text evidence="1">The sequence shown here is derived from an EMBL/GenBank/DDBJ whole genome shotgun (WGS) entry which is preliminary data.</text>
</comment>
<reference evidence="1 2" key="1">
    <citation type="submission" date="2023-11" db="EMBL/GenBank/DDBJ databases">
        <authorList>
            <person name="Okamura Y."/>
        </authorList>
    </citation>
    <scope>NUCLEOTIDE SEQUENCE [LARGE SCALE GENOMIC DNA]</scope>
</reference>
<dbReference type="AlphaFoldDB" id="A0AAV1JL62"/>
<gene>
    <name evidence="1" type="ORF">LNINA_LOCUS9157</name>
</gene>
<dbReference type="Proteomes" id="UP001497472">
    <property type="component" value="Unassembled WGS sequence"/>
</dbReference>
<keyword evidence="2" id="KW-1185">Reference proteome</keyword>
<evidence type="ECO:0000313" key="1">
    <source>
        <dbReference type="EMBL" id="CAK1549892.1"/>
    </source>
</evidence>
<accession>A0AAV1JL62</accession>
<proteinExistence type="predicted"/>
<evidence type="ECO:0000313" key="2">
    <source>
        <dbReference type="Proteomes" id="UP001497472"/>
    </source>
</evidence>
<sequence>MFITYLQRLKKFRDIIEAIEPRLAIEWHKVVLLMEPRPGVQVLLLHAGSPTAFRGVVKIEQRKEVRPNPEPLIKFADIRLKIKGRYMGMMCCEDFTAFALARLDEIPATEEECVAAAASLGLEGPGGRSHFYLDKLRSEL</sequence>
<name>A0AAV1JL62_9NEOP</name>
<organism evidence="1 2">
    <name type="scientific">Leptosia nina</name>
    <dbReference type="NCBI Taxonomy" id="320188"/>
    <lineage>
        <taxon>Eukaryota</taxon>
        <taxon>Metazoa</taxon>
        <taxon>Ecdysozoa</taxon>
        <taxon>Arthropoda</taxon>
        <taxon>Hexapoda</taxon>
        <taxon>Insecta</taxon>
        <taxon>Pterygota</taxon>
        <taxon>Neoptera</taxon>
        <taxon>Endopterygota</taxon>
        <taxon>Lepidoptera</taxon>
        <taxon>Glossata</taxon>
        <taxon>Ditrysia</taxon>
        <taxon>Papilionoidea</taxon>
        <taxon>Pieridae</taxon>
        <taxon>Pierinae</taxon>
        <taxon>Leptosia</taxon>
    </lineage>
</organism>
<dbReference type="EMBL" id="CAVLEF010000040">
    <property type="protein sequence ID" value="CAK1549892.1"/>
    <property type="molecule type" value="Genomic_DNA"/>
</dbReference>